<dbReference type="AlphaFoldDB" id="A0A5P8WA03"/>
<reference evidence="1 2" key="1">
    <citation type="submission" date="2019-10" db="EMBL/GenBank/DDBJ databases">
        <title>Genomic and transcriptomic insights into the perfect genentic adaptation of a filamentous nitrogen-fixing cyanobacterium to rice fields.</title>
        <authorList>
            <person name="Chen Z."/>
        </authorList>
    </citation>
    <scope>NUCLEOTIDE SEQUENCE [LARGE SCALE GENOMIC DNA]</scope>
    <source>
        <strain evidence="1">CCNUC1</strain>
    </source>
</reference>
<accession>A0A5P8WA03</accession>
<dbReference type="KEGG" id="nsh:GXM_07109"/>
<protein>
    <submittedName>
        <fullName evidence="1">Uncharacterized protein</fullName>
    </submittedName>
</protein>
<dbReference type="EMBL" id="CP045227">
    <property type="protein sequence ID" value="QFS49615.1"/>
    <property type="molecule type" value="Genomic_DNA"/>
</dbReference>
<name>A0A5P8WA03_9NOSO</name>
<evidence type="ECO:0000313" key="1">
    <source>
        <dbReference type="EMBL" id="QFS49615.1"/>
    </source>
</evidence>
<sequence length="37" mass="4017">MGVIQSYNFSYSLLGIETPTPQAIAGRQLVTISVTPY</sequence>
<dbReference type="Proteomes" id="UP000326678">
    <property type="component" value="Chromosome Gxm2"/>
</dbReference>
<evidence type="ECO:0000313" key="2">
    <source>
        <dbReference type="Proteomes" id="UP000326678"/>
    </source>
</evidence>
<organism evidence="1 2">
    <name type="scientific">Nostoc sphaeroides CCNUC1</name>
    <dbReference type="NCBI Taxonomy" id="2653204"/>
    <lineage>
        <taxon>Bacteria</taxon>
        <taxon>Bacillati</taxon>
        <taxon>Cyanobacteriota</taxon>
        <taxon>Cyanophyceae</taxon>
        <taxon>Nostocales</taxon>
        <taxon>Nostocaceae</taxon>
        <taxon>Nostoc</taxon>
    </lineage>
</organism>
<proteinExistence type="predicted"/>
<keyword evidence="2" id="KW-1185">Reference proteome</keyword>
<gene>
    <name evidence="1" type="ORF">GXM_07109</name>
</gene>